<evidence type="ECO:0000256" key="1">
    <source>
        <dbReference type="ARBA" id="ARBA00006484"/>
    </source>
</evidence>
<dbReference type="CDD" id="cd05233">
    <property type="entry name" value="SDR_c"/>
    <property type="match status" value="1"/>
</dbReference>
<evidence type="ECO:0000313" key="3">
    <source>
        <dbReference type="EMBL" id="MDO6414504.1"/>
    </source>
</evidence>
<reference evidence="3" key="1">
    <citation type="submission" date="2023-07" db="EMBL/GenBank/DDBJ databases">
        <authorList>
            <person name="Kim M."/>
        </authorList>
    </citation>
    <scope>NUCLEOTIDE SEQUENCE</scope>
    <source>
        <strain evidence="3">BIUV-7</strain>
    </source>
</reference>
<dbReference type="NCBIfam" id="NF005559">
    <property type="entry name" value="PRK07231.1"/>
    <property type="match status" value="1"/>
</dbReference>
<dbReference type="SUPFAM" id="SSF51735">
    <property type="entry name" value="NAD(P)-binding Rossmann-fold domains"/>
    <property type="match status" value="1"/>
</dbReference>
<proteinExistence type="inferred from homology"/>
<comment type="similarity">
    <text evidence="1">Belongs to the short-chain dehydrogenases/reductases (SDR) family.</text>
</comment>
<dbReference type="PROSITE" id="PS00061">
    <property type="entry name" value="ADH_SHORT"/>
    <property type="match status" value="1"/>
</dbReference>
<keyword evidence="4" id="KW-1185">Reference proteome</keyword>
<dbReference type="InterPro" id="IPR020904">
    <property type="entry name" value="Sc_DH/Rdtase_CS"/>
</dbReference>
<gene>
    <name evidence="3" type="ORF">Q4F19_08940</name>
</gene>
<dbReference type="PRINTS" id="PR00081">
    <property type="entry name" value="GDHRDH"/>
</dbReference>
<organism evidence="3 4">
    <name type="scientific">Sphingomonas natans</name>
    <dbReference type="NCBI Taxonomy" id="3063330"/>
    <lineage>
        <taxon>Bacteria</taxon>
        <taxon>Pseudomonadati</taxon>
        <taxon>Pseudomonadota</taxon>
        <taxon>Alphaproteobacteria</taxon>
        <taxon>Sphingomonadales</taxon>
        <taxon>Sphingomonadaceae</taxon>
        <taxon>Sphingomonas</taxon>
    </lineage>
</organism>
<dbReference type="Proteomes" id="UP001169764">
    <property type="component" value="Unassembled WGS sequence"/>
</dbReference>
<dbReference type="InterPro" id="IPR036291">
    <property type="entry name" value="NAD(P)-bd_dom_sf"/>
</dbReference>
<dbReference type="InterPro" id="IPR057326">
    <property type="entry name" value="KR_dom"/>
</dbReference>
<dbReference type="InterPro" id="IPR002347">
    <property type="entry name" value="SDR_fam"/>
</dbReference>
<accession>A0ABT8Y859</accession>
<dbReference type="SMART" id="SM00822">
    <property type="entry name" value="PKS_KR"/>
    <property type="match status" value="1"/>
</dbReference>
<dbReference type="EMBL" id="JAUOTP010000003">
    <property type="protein sequence ID" value="MDO6414504.1"/>
    <property type="molecule type" value="Genomic_DNA"/>
</dbReference>
<dbReference type="RefSeq" id="WP_303541713.1">
    <property type="nucleotide sequence ID" value="NZ_JAUOTP010000003.1"/>
</dbReference>
<feature type="domain" description="Ketoreductase" evidence="2">
    <location>
        <begin position="8"/>
        <end position="201"/>
    </location>
</feature>
<dbReference type="Gene3D" id="3.40.50.720">
    <property type="entry name" value="NAD(P)-binding Rossmann-like Domain"/>
    <property type="match status" value="1"/>
</dbReference>
<dbReference type="PRINTS" id="PR00080">
    <property type="entry name" value="SDRFAMILY"/>
</dbReference>
<evidence type="ECO:0000313" key="4">
    <source>
        <dbReference type="Proteomes" id="UP001169764"/>
    </source>
</evidence>
<comment type="caution">
    <text evidence="3">The sequence shown here is derived from an EMBL/GenBank/DDBJ whole genome shotgun (WGS) entry which is preliminary data.</text>
</comment>
<dbReference type="Pfam" id="PF13561">
    <property type="entry name" value="adh_short_C2"/>
    <property type="match status" value="1"/>
</dbReference>
<name>A0ABT8Y859_9SPHN</name>
<evidence type="ECO:0000259" key="2">
    <source>
        <dbReference type="SMART" id="SM00822"/>
    </source>
</evidence>
<protein>
    <submittedName>
        <fullName evidence="3">SDR family NAD(P)-dependent oxidoreductase</fullName>
    </submittedName>
</protein>
<dbReference type="PANTHER" id="PTHR42760">
    <property type="entry name" value="SHORT-CHAIN DEHYDROGENASES/REDUCTASES FAMILY MEMBER"/>
    <property type="match status" value="1"/>
</dbReference>
<sequence length="262" mass="26769">MTGRFSGKVAIVTGGSSGIGAATVERLAAEGAQVIVADVNAPADAASVHYLACDVTDPAAAAATIEETVRLYGRLDILINNAGVGYLAEAEDMPFDAWDRVFAINVNAVFYACRVAIPAMRASGGGAIVNVASISGLAGDYGFGAYSASKGAVVNFTRTLALDAARDHIRVNALCPGAVAQTAMGVGSHGSDADKQEWTDRIPLGRYGTPVEVASAIAFLASDEASYITGSVMVVDGGVTAHTGQPNIIAQRKRRLADAAAH</sequence>